<dbReference type="Gene3D" id="3.55.50.30">
    <property type="match status" value="1"/>
</dbReference>
<proteinExistence type="predicted"/>
<evidence type="ECO:0000259" key="3">
    <source>
        <dbReference type="Pfam" id="PF16344"/>
    </source>
</evidence>
<accession>A0ABU5SKR3</accession>
<dbReference type="Proteomes" id="UP001302222">
    <property type="component" value="Unassembled WGS sequence"/>
</dbReference>
<dbReference type="InterPro" id="IPR006860">
    <property type="entry name" value="FecR"/>
</dbReference>
<protein>
    <submittedName>
        <fullName evidence="4">FecR family protein</fullName>
    </submittedName>
</protein>
<dbReference type="EMBL" id="JAYGIM010000011">
    <property type="protein sequence ID" value="MEA5427891.1"/>
    <property type="molecule type" value="Genomic_DNA"/>
</dbReference>
<feature type="domain" description="FecR protein" evidence="2">
    <location>
        <begin position="154"/>
        <end position="240"/>
    </location>
</feature>
<gene>
    <name evidence="4" type="ORF">VB798_14965</name>
</gene>
<feature type="domain" description="Protein FecR C-terminal" evidence="3">
    <location>
        <begin position="299"/>
        <end position="366"/>
    </location>
</feature>
<feature type="transmembrane region" description="Helical" evidence="1">
    <location>
        <begin position="102"/>
        <end position="121"/>
    </location>
</feature>
<keyword evidence="1" id="KW-1133">Transmembrane helix</keyword>
<keyword evidence="1" id="KW-0472">Membrane</keyword>
<keyword evidence="1" id="KW-0812">Transmembrane</keyword>
<dbReference type="Pfam" id="PF16344">
    <property type="entry name" value="FecR_C"/>
    <property type="match status" value="1"/>
</dbReference>
<dbReference type="PANTHER" id="PTHR30273:SF2">
    <property type="entry name" value="PROTEIN FECR"/>
    <property type="match status" value="1"/>
</dbReference>
<dbReference type="PANTHER" id="PTHR30273">
    <property type="entry name" value="PERIPLASMIC SIGNAL SENSOR AND SIGMA FACTOR ACTIVATOR FECR-RELATED"/>
    <property type="match status" value="1"/>
</dbReference>
<organism evidence="4 5">
    <name type="scientific">Arcicella lustrica</name>
    <dbReference type="NCBI Taxonomy" id="2984196"/>
    <lineage>
        <taxon>Bacteria</taxon>
        <taxon>Pseudomonadati</taxon>
        <taxon>Bacteroidota</taxon>
        <taxon>Cytophagia</taxon>
        <taxon>Cytophagales</taxon>
        <taxon>Flectobacillaceae</taxon>
        <taxon>Arcicella</taxon>
    </lineage>
</organism>
<sequence length="374" mass="42369">MFDYLYYTPEQLAQDDYFIAWVCSTDISTEQFWQNWLETYPFKRADVETARQIVLTIHQLEIPKLSSRQVESLKKSIFSTIDESANQANIIVKPAKFYTKNLWLITVLAASLVIVLSVYFYKKVNTKTIEYSDLVSEASSKYNLVEVGNLSNAVQLVVLPDGSSVLLKKGSKLSYPNHFSDDSREIYLTGEAFFEIAKDPSKPFYVHAHEIITKVLGTSFNVKAYPNDKQIQVSVKTGKVSVYQSDGIEAEQQANHKKLEGFVLSPNQEVIIKRQLLTFEKKNIKAIDKQAISIQNIAFEYEEVSVLKIFKDLSEAYNITIVCDENIFKNCLVTASLTDEPLSEKLKLISKSVEATYEIVNGKIIISGVGCNEQ</sequence>
<evidence type="ECO:0000313" key="5">
    <source>
        <dbReference type="Proteomes" id="UP001302222"/>
    </source>
</evidence>
<dbReference type="InterPro" id="IPR032508">
    <property type="entry name" value="FecR_C"/>
</dbReference>
<comment type="caution">
    <text evidence="4">The sequence shown here is derived from an EMBL/GenBank/DDBJ whole genome shotgun (WGS) entry which is preliminary data.</text>
</comment>
<evidence type="ECO:0000313" key="4">
    <source>
        <dbReference type="EMBL" id="MEA5427891.1"/>
    </source>
</evidence>
<name>A0ABU5SKR3_9BACT</name>
<evidence type="ECO:0000259" key="2">
    <source>
        <dbReference type="Pfam" id="PF04773"/>
    </source>
</evidence>
<dbReference type="Pfam" id="PF04773">
    <property type="entry name" value="FecR"/>
    <property type="match status" value="1"/>
</dbReference>
<reference evidence="4 5" key="1">
    <citation type="submission" date="2023-12" db="EMBL/GenBank/DDBJ databases">
        <title>Novel species of the genus Arcicella isolated from rivers.</title>
        <authorList>
            <person name="Lu H."/>
        </authorList>
    </citation>
    <scope>NUCLEOTIDE SEQUENCE [LARGE SCALE GENOMIC DNA]</scope>
    <source>
        <strain evidence="4 5">DC25W</strain>
    </source>
</reference>
<evidence type="ECO:0000256" key="1">
    <source>
        <dbReference type="SAM" id="Phobius"/>
    </source>
</evidence>
<dbReference type="RefSeq" id="WP_323259712.1">
    <property type="nucleotide sequence ID" value="NZ_JAYGIM010000011.1"/>
</dbReference>
<dbReference type="InterPro" id="IPR012373">
    <property type="entry name" value="Ferrdict_sens_TM"/>
</dbReference>
<keyword evidence="5" id="KW-1185">Reference proteome</keyword>
<dbReference type="Gene3D" id="2.60.120.1440">
    <property type="match status" value="1"/>
</dbReference>